<name>A0A8X6XLN9_9ARAC</name>
<dbReference type="PANTHER" id="PTHR47642">
    <property type="entry name" value="ATP-DEPENDENT DNA HELICASE"/>
    <property type="match status" value="1"/>
</dbReference>
<evidence type="ECO:0000313" key="1">
    <source>
        <dbReference type="EMBL" id="GFY55453.1"/>
    </source>
</evidence>
<evidence type="ECO:0000313" key="2">
    <source>
        <dbReference type="Proteomes" id="UP000886998"/>
    </source>
</evidence>
<dbReference type="SUPFAM" id="SSF52540">
    <property type="entry name" value="P-loop containing nucleoside triphosphate hydrolases"/>
    <property type="match status" value="1"/>
</dbReference>
<dbReference type="GO" id="GO:0004386">
    <property type="term" value="F:helicase activity"/>
    <property type="evidence" value="ECO:0007669"/>
    <property type="project" value="UniProtKB-KW"/>
</dbReference>
<sequence length="186" mass="21639">MPYQTLCMIENRLQQLETNNVLFGGINLIEFGDLMQLTPIRGSQVFNQPQYMAPETDIWQLFTLVELRDNMRHQGDNEFAEVLNALRVEEMEQRHMRVLLNKVCNNDDINGELLIEKALRIYPTNDQVTKHNDAVLQHFRRKRIAISRIKAQDQLVDATRTRNMGALDMSKIIPTDINKTGVFLQN</sequence>
<keyword evidence="1" id="KW-0378">Hydrolase</keyword>
<dbReference type="InterPro" id="IPR051055">
    <property type="entry name" value="PIF1_helicase"/>
</dbReference>
<keyword evidence="2" id="KW-1185">Reference proteome</keyword>
<proteinExistence type="predicted"/>
<reference evidence="1" key="1">
    <citation type="submission" date="2020-08" db="EMBL/GenBank/DDBJ databases">
        <title>Multicomponent nature underlies the extraordinary mechanical properties of spider dragline silk.</title>
        <authorList>
            <person name="Kono N."/>
            <person name="Nakamura H."/>
            <person name="Mori M."/>
            <person name="Yoshida Y."/>
            <person name="Ohtoshi R."/>
            <person name="Malay A.D."/>
            <person name="Moran D.A.P."/>
            <person name="Tomita M."/>
            <person name="Numata K."/>
            <person name="Arakawa K."/>
        </authorList>
    </citation>
    <scope>NUCLEOTIDE SEQUENCE</scope>
</reference>
<keyword evidence="1" id="KW-0347">Helicase</keyword>
<dbReference type="InterPro" id="IPR027417">
    <property type="entry name" value="P-loop_NTPase"/>
</dbReference>
<dbReference type="Proteomes" id="UP000886998">
    <property type="component" value="Unassembled WGS sequence"/>
</dbReference>
<dbReference type="EMBL" id="BMAV01010395">
    <property type="protein sequence ID" value="GFY55453.1"/>
    <property type="molecule type" value="Genomic_DNA"/>
</dbReference>
<gene>
    <name evidence="1" type="primary">HaOG212743</name>
    <name evidence="1" type="ORF">TNIN_352011</name>
</gene>
<comment type="caution">
    <text evidence="1">The sequence shown here is derived from an EMBL/GenBank/DDBJ whole genome shotgun (WGS) entry which is preliminary data.</text>
</comment>
<organism evidence="1 2">
    <name type="scientific">Trichonephila inaurata madagascariensis</name>
    <dbReference type="NCBI Taxonomy" id="2747483"/>
    <lineage>
        <taxon>Eukaryota</taxon>
        <taxon>Metazoa</taxon>
        <taxon>Ecdysozoa</taxon>
        <taxon>Arthropoda</taxon>
        <taxon>Chelicerata</taxon>
        <taxon>Arachnida</taxon>
        <taxon>Araneae</taxon>
        <taxon>Araneomorphae</taxon>
        <taxon>Entelegynae</taxon>
        <taxon>Araneoidea</taxon>
        <taxon>Nephilidae</taxon>
        <taxon>Trichonephila</taxon>
        <taxon>Trichonephila inaurata</taxon>
    </lineage>
</organism>
<keyword evidence="1" id="KW-0547">Nucleotide-binding</keyword>
<dbReference type="OrthoDB" id="6432113at2759"/>
<protein>
    <submittedName>
        <fullName evidence="1">ATP-dependent DNA helicase</fullName>
    </submittedName>
</protein>
<dbReference type="AlphaFoldDB" id="A0A8X6XLN9"/>
<keyword evidence="1" id="KW-0067">ATP-binding</keyword>
<accession>A0A8X6XLN9</accession>